<feature type="transmembrane region" description="Helical" evidence="5">
    <location>
        <begin position="98"/>
        <end position="119"/>
    </location>
</feature>
<dbReference type="PANTHER" id="PTHR12479">
    <property type="entry name" value="LYSOSOMAL-ASSOCIATED TRANSMEMBRANE PROTEIN"/>
    <property type="match status" value="1"/>
</dbReference>
<dbReference type="EMBL" id="JBFDAA010000001">
    <property type="protein sequence ID" value="KAL1140456.1"/>
    <property type="molecule type" value="Genomic_DNA"/>
</dbReference>
<proteinExistence type="predicted"/>
<reference evidence="6 7" key="1">
    <citation type="submission" date="2024-07" db="EMBL/GenBank/DDBJ databases">
        <title>Chromosome-level genome assembly of the water stick insect Ranatra chinensis (Heteroptera: Nepidae).</title>
        <authorList>
            <person name="Liu X."/>
        </authorList>
    </citation>
    <scope>NUCLEOTIDE SEQUENCE [LARGE SCALE GENOMIC DNA]</scope>
    <source>
        <strain evidence="6">Cailab_2021Rc</strain>
        <tissue evidence="6">Muscle</tissue>
    </source>
</reference>
<evidence type="ECO:0000256" key="2">
    <source>
        <dbReference type="ARBA" id="ARBA00022692"/>
    </source>
</evidence>
<keyword evidence="2 5" id="KW-0812">Transmembrane</keyword>
<gene>
    <name evidence="6" type="ORF">AAG570_000388</name>
</gene>
<evidence type="ECO:0000256" key="4">
    <source>
        <dbReference type="ARBA" id="ARBA00023136"/>
    </source>
</evidence>
<dbReference type="AlphaFoldDB" id="A0ABD0YWW9"/>
<protein>
    <submittedName>
        <fullName evidence="6">Uncharacterized protein</fullName>
    </submittedName>
</protein>
<evidence type="ECO:0000256" key="3">
    <source>
        <dbReference type="ARBA" id="ARBA00022989"/>
    </source>
</evidence>
<dbReference type="InterPro" id="IPR051115">
    <property type="entry name" value="LAPTM_transporter"/>
</dbReference>
<evidence type="ECO:0000256" key="1">
    <source>
        <dbReference type="ARBA" id="ARBA00004127"/>
    </source>
</evidence>
<name>A0ABD0YWW9_9HEMI</name>
<organism evidence="6 7">
    <name type="scientific">Ranatra chinensis</name>
    <dbReference type="NCBI Taxonomy" id="642074"/>
    <lineage>
        <taxon>Eukaryota</taxon>
        <taxon>Metazoa</taxon>
        <taxon>Ecdysozoa</taxon>
        <taxon>Arthropoda</taxon>
        <taxon>Hexapoda</taxon>
        <taxon>Insecta</taxon>
        <taxon>Pterygota</taxon>
        <taxon>Neoptera</taxon>
        <taxon>Paraneoptera</taxon>
        <taxon>Hemiptera</taxon>
        <taxon>Heteroptera</taxon>
        <taxon>Panheteroptera</taxon>
        <taxon>Nepomorpha</taxon>
        <taxon>Nepidae</taxon>
        <taxon>Ranatrinae</taxon>
        <taxon>Ranatra</taxon>
    </lineage>
</organism>
<accession>A0ABD0YWW9</accession>
<comment type="subcellular location">
    <subcellularLocation>
        <location evidence="1">Endomembrane system</location>
        <topology evidence="1">Multi-pass membrane protein</topology>
    </subcellularLocation>
</comment>
<dbReference type="Proteomes" id="UP001558652">
    <property type="component" value="Unassembled WGS sequence"/>
</dbReference>
<dbReference type="PANTHER" id="PTHR12479:SF10">
    <property type="entry name" value="LYSOSOMAL-ASSOCIATED TRANSMEMBRANE PROTEIN"/>
    <property type="match status" value="1"/>
</dbReference>
<comment type="caution">
    <text evidence="6">The sequence shown here is derived from an EMBL/GenBank/DDBJ whole genome shotgun (WGS) entry which is preliminary data.</text>
</comment>
<sequence>MASKRRNMFYRNKKQETTEIGDHGAIASSTGEGGQRNGTVKVLKCSALRLKVQHRFDFGFEEILLGRFPDMQGLRYKFGERRNEWKCCFCCHVRTGTIFLGVWHLMLQVLAMSMLLVIFRNPELMMEEDTAPALPTPLSEVDAPRVMQTIENSQSVDDFLDRIGTPIDKYRAQLKKRGIEYHELEEVMSINKLMSEGLKDTQSEKYGKLHAPISIVSCFLFS</sequence>
<evidence type="ECO:0000313" key="6">
    <source>
        <dbReference type="EMBL" id="KAL1140456.1"/>
    </source>
</evidence>
<keyword evidence="3 5" id="KW-1133">Transmembrane helix</keyword>
<evidence type="ECO:0000313" key="7">
    <source>
        <dbReference type="Proteomes" id="UP001558652"/>
    </source>
</evidence>
<keyword evidence="7" id="KW-1185">Reference proteome</keyword>
<evidence type="ECO:0000256" key="5">
    <source>
        <dbReference type="SAM" id="Phobius"/>
    </source>
</evidence>
<dbReference type="GO" id="GO:0012505">
    <property type="term" value="C:endomembrane system"/>
    <property type="evidence" value="ECO:0007669"/>
    <property type="project" value="UniProtKB-SubCell"/>
</dbReference>
<keyword evidence="4 5" id="KW-0472">Membrane</keyword>